<proteinExistence type="predicted"/>
<gene>
    <name evidence="1" type="ORF">DWQ54_21710</name>
</gene>
<reference evidence="1 2" key="1">
    <citation type="submission" date="2017-10" db="EMBL/GenBank/DDBJ databases">
        <title>A large-scale comparative metagenomic study reveals the eutrophication-driven functional interactions in six Microcystis-epibionts communities.</title>
        <authorList>
            <person name="Li Q."/>
            <person name="Lin F."/>
        </authorList>
    </citation>
    <scope>NUCLEOTIDE SEQUENCE [LARGE SCALE GENOMIC DNA]</scope>
    <source>
        <strain evidence="1">TF09</strain>
    </source>
</reference>
<dbReference type="Proteomes" id="UP000256873">
    <property type="component" value="Unassembled WGS sequence"/>
</dbReference>
<organism evidence="1 2">
    <name type="scientific">Microcystis flos-aquae TF09</name>
    <dbReference type="NCBI Taxonomy" id="2060473"/>
    <lineage>
        <taxon>Bacteria</taxon>
        <taxon>Bacillati</taxon>
        <taxon>Cyanobacteriota</taxon>
        <taxon>Cyanophyceae</taxon>
        <taxon>Oscillatoriophycideae</taxon>
        <taxon>Chroococcales</taxon>
        <taxon>Microcystaceae</taxon>
        <taxon>Microcystis</taxon>
    </lineage>
</organism>
<sequence>MNNIEIKQKINEKLDLLNTEELTLIDNLLNQITSFITTKKTLNIPAKDGLDNEDPLADLRNSDFIGCFADEPDLAAKSEEIAQGILSRKDIG</sequence>
<protein>
    <submittedName>
        <fullName evidence="1">Uncharacterized protein</fullName>
    </submittedName>
</protein>
<name>A0A3E0KWV3_9CHRO</name>
<accession>A0A3E0KWV3</accession>
<dbReference type="EMBL" id="QQWC01000007">
    <property type="protein sequence ID" value="REJ39392.1"/>
    <property type="molecule type" value="Genomic_DNA"/>
</dbReference>
<evidence type="ECO:0000313" key="2">
    <source>
        <dbReference type="Proteomes" id="UP000256873"/>
    </source>
</evidence>
<evidence type="ECO:0000313" key="1">
    <source>
        <dbReference type="EMBL" id="REJ39392.1"/>
    </source>
</evidence>
<dbReference type="AlphaFoldDB" id="A0A3E0KWV3"/>
<comment type="caution">
    <text evidence="1">The sequence shown here is derived from an EMBL/GenBank/DDBJ whole genome shotgun (WGS) entry which is preliminary data.</text>
</comment>